<keyword evidence="2" id="KW-0274">FAD</keyword>
<name>A0A916DQA6_9BACT</name>
<dbReference type="Gene3D" id="3.30.465.10">
    <property type="match status" value="1"/>
</dbReference>
<evidence type="ECO:0000313" key="5">
    <source>
        <dbReference type="EMBL" id="BDS09985.1"/>
    </source>
</evidence>
<dbReference type="PANTHER" id="PTHR43762">
    <property type="entry name" value="L-GULONOLACTONE OXIDASE"/>
    <property type="match status" value="1"/>
</dbReference>
<dbReference type="InterPro" id="IPR008523">
    <property type="entry name" value="DUF805"/>
</dbReference>
<evidence type="ECO:0000313" key="6">
    <source>
        <dbReference type="Proteomes" id="UP001060919"/>
    </source>
</evidence>
<dbReference type="PROSITE" id="PS51387">
    <property type="entry name" value="FAD_PCMH"/>
    <property type="match status" value="1"/>
</dbReference>
<dbReference type="InterPro" id="IPR016169">
    <property type="entry name" value="FAD-bd_PCMH_sub2"/>
</dbReference>
<dbReference type="Proteomes" id="UP001060919">
    <property type="component" value="Chromosome"/>
</dbReference>
<dbReference type="InterPro" id="IPR010031">
    <property type="entry name" value="FAD_lactone_oxidase-like"/>
</dbReference>
<dbReference type="InterPro" id="IPR016166">
    <property type="entry name" value="FAD-bd_PCMH"/>
</dbReference>
<dbReference type="Pfam" id="PF08241">
    <property type="entry name" value="Methyltransf_11"/>
    <property type="match status" value="1"/>
</dbReference>
<dbReference type="InterPro" id="IPR013216">
    <property type="entry name" value="Methyltransf_11"/>
</dbReference>
<dbReference type="RefSeq" id="WP_264791329.1">
    <property type="nucleotide sequence ID" value="NZ_AP026867.1"/>
</dbReference>
<dbReference type="InterPro" id="IPR029063">
    <property type="entry name" value="SAM-dependent_MTases_sf"/>
</dbReference>
<dbReference type="GO" id="GO:0008757">
    <property type="term" value="F:S-adenosylmethionine-dependent methyltransferase activity"/>
    <property type="evidence" value="ECO:0007669"/>
    <property type="project" value="InterPro"/>
</dbReference>
<protein>
    <submittedName>
        <fullName evidence="5">FAD-binding protein</fullName>
    </submittedName>
</protein>
<dbReference type="GO" id="GO:0016899">
    <property type="term" value="F:oxidoreductase activity, acting on the CH-OH group of donors, oxygen as acceptor"/>
    <property type="evidence" value="ECO:0007669"/>
    <property type="project" value="InterPro"/>
</dbReference>
<dbReference type="Pfam" id="PF05656">
    <property type="entry name" value="DUF805"/>
    <property type="match status" value="1"/>
</dbReference>
<organism evidence="5 6">
    <name type="scientific">Aureispira anguillae</name>
    <dbReference type="NCBI Taxonomy" id="2864201"/>
    <lineage>
        <taxon>Bacteria</taxon>
        <taxon>Pseudomonadati</taxon>
        <taxon>Bacteroidota</taxon>
        <taxon>Saprospiria</taxon>
        <taxon>Saprospirales</taxon>
        <taxon>Saprospiraceae</taxon>
        <taxon>Aureispira</taxon>
    </lineage>
</organism>
<proteinExistence type="predicted"/>
<evidence type="ECO:0000256" key="1">
    <source>
        <dbReference type="ARBA" id="ARBA00022630"/>
    </source>
</evidence>
<dbReference type="SUPFAM" id="SSF56176">
    <property type="entry name" value="FAD-binding/transporter-associated domain-like"/>
    <property type="match status" value="1"/>
</dbReference>
<dbReference type="Gene3D" id="3.40.50.150">
    <property type="entry name" value="Vaccinia Virus protein VP39"/>
    <property type="match status" value="1"/>
</dbReference>
<keyword evidence="1" id="KW-0285">Flavoprotein</keyword>
<reference evidence="5" key="1">
    <citation type="submission" date="2022-09" db="EMBL/GenBank/DDBJ databases">
        <title>Aureispira anguillicida sp. nov., isolated from Leptocephalus of Japanese eel Anguilla japonica.</title>
        <authorList>
            <person name="Yuasa K."/>
            <person name="Mekata T."/>
            <person name="Ikunari K."/>
        </authorList>
    </citation>
    <scope>NUCLEOTIDE SEQUENCE</scope>
    <source>
        <strain evidence="5">EL160426</strain>
    </source>
</reference>
<gene>
    <name evidence="5" type="ORF">AsAng_0006900</name>
</gene>
<keyword evidence="3" id="KW-0812">Transmembrane</keyword>
<dbReference type="SUPFAM" id="SSF53335">
    <property type="entry name" value="S-adenosyl-L-methionine-dependent methyltransferases"/>
    <property type="match status" value="1"/>
</dbReference>
<keyword evidence="3" id="KW-0472">Membrane</keyword>
<feature type="transmembrane region" description="Helical" evidence="3">
    <location>
        <begin position="49"/>
        <end position="69"/>
    </location>
</feature>
<feature type="transmembrane region" description="Helical" evidence="3">
    <location>
        <begin position="26"/>
        <end position="43"/>
    </location>
</feature>
<dbReference type="AlphaFoldDB" id="A0A916DQA6"/>
<keyword evidence="6" id="KW-1185">Reference proteome</keyword>
<keyword evidence="3" id="KW-1133">Transmembrane helix</keyword>
<dbReference type="GO" id="GO:0016020">
    <property type="term" value="C:membrane"/>
    <property type="evidence" value="ECO:0007669"/>
    <property type="project" value="InterPro"/>
</dbReference>
<dbReference type="InterPro" id="IPR006094">
    <property type="entry name" value="Oxid_FAD_bind_N"/>
</dbReference>
<sequence>MKPKKIQQKLPVSYLMFTYWGRINRLTYWHATLFIWLAFYVLYNLIEYVFGTAATIVLYPFLFWTLLATASKRLHDVGKSAYAIGWIVVPIVGPLWLVYQLGFRKGTVATNSYGNNPRFADDYLQVTDEKEIHHLKTKERIINDVTTLNPIIVAQVKVPKTIQEVQQIIQQTTGTISIGGGRFSMGGQTASTQSTHLDMRQLNQVVAFSKEHKTITIQSGARWCDLQAYVDAHDLSVMIMQTYANFTVGGSVSVNVHGRYMGLGPIILSILSVDVVLADGRLVHASRTEQADLFFGIVGGYGGLGVLVQVEFSLADNIPVKRIHQKMDRSEYWAFFDKQIRFNQEAVFHNADMYLPSIQKINAVTWVKTDEQPNVKHRLMPLKASYPLERYFFWMTSESPFGKWRREHIIEPLFYRNKRIHWRNYEAGYDVAELEPKSRKNKTYVLLEYFVPVAKFDAFSVTMNEIFLRHNVNVINISIRHAIPDTGAYLAWAREEVFAFVVYYKQGTSPAAKGGVAVWNRELVDAVIAVGGTYYLPYQAHATKEQFLKAYPNAPQLFALKTQLDPDFRFRNVIWDHYYQPKKEPTMPTNSEFQQVFSDTKQRDAFFHFLQVVYNLYPEEKFHHLIVEACKEETSDQAIYKWVQSRLPSIKPFLADLRYGLPALKKQKQEMSRQTLELLDGQKTIDGYIEIGAPARYVSDLRKHINLKGDCYIIHDSEPDYSIPSMLERGQIRKLGKYIPLDYKPIDPAVVANESIDVVTCFIGLHHCPIDQLVPFVQSIHRVLRKGGKFILRDHDAGNEQMATFCSLVHTVFNLGLNESWEFDQAEFRNFKSIEEWCSFISSVGFRDAGKRILQHKDPSDNTLVSLIKE</sequence>
<dbReference type="Pfam" id="PF01565">
    <property type="entry name" value="FAD_binding_4"/>
    <property type="match status" value="1"/>
</dbReference>
<evidence type="ECO:0000256" key="2">
    <source>
        <dbReference type="ARBA" id="ARBA00022827"/>
    </source>
</evidence>
<evidence type="ECO:0000256" key="3">
    <source>
        <dbReference type="SAM" id="Phobius"/>
    </source>
</evidence>
<dbReference type="KEGG" id="aup:AsAng_0006900"/>
<dbReference type="InterPro" id="IPR016164">
    <property type="entry name" value="FAD-linked_Oxase-like_C"/>
</dbReference>
<feature type="domain" description="FAD-binding PCMH-type" evidence="4">
    <location>
        <begin position="146"/>
        <end position="317"/>
    </location>
</feature>
<dbReference type="InterPro" id="IPR036318">
    <property type="entry name" value="FAD-bd_PCMH-like_sf"/>
</dbReference>
<dbReference type="EMBL" id="AP026867">
    <property type="protein sequence ID" value="BDS09985.1"/>
    <property type="molecule type" value="Genomic_DNA"/>
</dbReference>
<dbReference type="GO" id="GO:0071949">
    <property type="term" value="F:FAD binding"/>
    <property type="evidence" value="ECO:0007669"/>
    <property type="project" value="InterPro"/>
</dbReference>
<dbReference type="SUPFAM" id="SSF55103">
    <property type="entry name" value="FAD-linked oxidases, C-terminal domain"/>
    <property type="match status" value="1"/>
</dbReference>
<dbReference type="PANTHER" id="PTHR43762:SF1">
    <property type="entry name" value="D-ARABINONO-1,4-LACTONE OXIDASE"/>
    <property type="match status" value="1"/>
</dbReference>
<feature type="transmembrane region" description="Helical" evidence="3">
    <location>
        <begin position="81"/>
        <end position="99"/>
    </location>
</feature>
<accession>A0A916DQA6</accession>
<evidence type="ECO:0000259" key="4">
    <source>
        <dbReference type="PROSITE" id="PS51387"/>
    </source>
</evidence>